<reference evidence="7" key="1">
    <citation type="submission" date="2022-11" db="EMBL/GenBank/DDBJ databases">
        <authorList>
            <person name="Petersen C."/>
        </authorList>
    </citation>
    <scope>NUCLEOTIDE SEQUENCE</scope>
    <source>
        <strain evidence="7">IBT 22155</strain>
    </source>
</reference>
<gene>
    <name evidence="7" type="ORF">N7515_002423</name>
</gene>
<dbReference type="PANTHER" id="PTHR22847">
    <property type="entry name" value="WD40 REPEAT PROTEIN"/>
    <property type="match status" value="1"/>
</dbReference>
<sequence>MKEEAARESRSWCEYLGSSDVVHVVVDGDGDNAGSGDTDADSRQIFRHQPSFIPQRPQISSVPGLPEGQQAEMEIEERVYEWYPQAAPLDLPLGADIVEWQKGYLVLCERERDVFPGNHRDLFAFDVTIGALKALPMRWGPVDDGPVRAMASYAPYEMAQSLITGHDNGILRVWKLESGQLVRRLTGISGTTCLEVDGNTAIAGSHGGAICVWNLVVQYTDYPRKVMRGHDGAVHCLQSKYGILISGGEDKTVRCWELQTGVCTHVLPGYSLPIHFVCLEGLDFVTVGTGRGTGSNITHWRLRPNDLGIQGLYHGYDAAPEPTTHLRLASGYSVSVREDGLVSIWHLRSHQFTTIHVGCSAVVALDNKGPVVVLAMANGSVWLVDKRIDFCASILDGVDRIWKVRVISTSQVMVAYERGGLCWIATFDLTC</sequence>
<dbReference type="PROSITE" id="PS50082">
    <property type="entry name" value="WD_REPEATS_2"/>
    <property type="match status" value="1"/>
</dbReference>
<keyword evidence="1 6" id="KW-0853">WD repeat</keyword>
<feature type="repeat" description="WD" evidence="6">
    <location>
        <begin position="227"/>
        <end position="266"/>
    </location>
</feature>
<comment type="function">
    <text evidence="5">Involved in mitochondrial fission. Acts as an adapter protein required to form mitochondrial fission complexes. Formation of these complexes is required to promote constriction and fission of the mitochondrial compartment at a late step in mitochondrial division.</text>
</comment>
<keyword evidence="2" id="KW-0677">Repeat</keyword>
<evidence type="ECO:0000256" key="5">
    <source>
        <dbReference type="ARBA" id="ARBA00043913"/>
    </source>
</evidence>
<evidence type="ECO:0000313" key="7">
    <source>
        <dbReference type="EMBL" id="KAJ5143636.1"/>
    </source>
</evidence>
<dbReference type="OrthoDB" id="4336147at2759"/>
<dbReference type="InterPro" id="IPR036322">
    <property type="entry name" value="WD40_repeat_dom_sf"/>
</dbReference>
<protein>
    <recommendedName>
        <fullName evidence="4">Mitochondrial division protein 1</fullName>
    </recommendedName>
</protein>
<dbReference type="SUPFAM" id="SSF50978">
    <property type="entry name" value="WD40 repeat-like"/>
    <property type="match status" value="1"/>
</dbReference>
<organism evidence="7 8">
    <name type="scientific">Penicillium bovifimosum</name>
    <dbReference type="NCBI Taxonomy" id="126998"/>
    <lineage>
        <taxon>Eukaryota</taxon>
        <taxon>Fungi</taxon>
        <taxon>Dikarya</taxon>
        <taxon>Ascomycota</taxon>
        <taxon>Pezizomycotina</taxon>
        <taxon>Eurotiomycetes</taxon>
        <taxon>Eurotiomycetidae</taxon>
        <taxon>Eurotiales</taxon>
        <taxon>Aspergillaceae</taxon>
        <taxon>Penicillium</taxon>
    </lineage>
</organism>
<keyword evidence="8" id="KW-1185">Reference proteome</keyword>
<accession>A0A9W9HBJ0</accession>
<dbReference type="InterPro" id="IPR015943">
    <property type="entry name" value="WD40/YVTN_repeat-like_dom_sf"/>
</dbReference>
<dbReference type="Pfam" id="PF00400">
    <property type="entry name" value="WD40"/>
    <property type="match status" value="1"/>
</dbReference>
<dbReference type="RefSeq" id="XP_056525280.1">
    <property type="nucleotide sequence ID" value="XM_056663167.1"/>
</dbReference>
<evidence type="ECO:0000256" key="6">
    <source>
        <dbReference type="PROSITE-ProRule" id="PRU00221"/>
    </source>
</evidence>
<dbReference type="AlphaFoldDB" id="A0A9W9HBJ0"/>
<name>A0A9W9HBJ0_9EURO</name>
<dbReference type="SMART" id="SM00320">
    <property type="entry name" value="WD40"/>
    <property type="match status" value="3"/>
</dbReference>
<evidence type="ECO:0000256" key="4">
    <source>
        <dbReference type="ARBA" id="ARBA00039789"/>
    </source>
</evidence>
<dbReference type="Proteomes" id="UP001149079">
    <property type="component" value="Unassembled WGS sequence"/>
</dbReference>
<evidence type="ECO:0000256" key="1">
    <source>
        <dbReference type="ARBA" id="ARBA00022574"/>
    </source>
</evidence>
<comment type="caution">
    <text evidence="7">The sequence shown here is derived from an EMBL/GenBank/DDBJ whole genome shotgun (WGS) entry which is preliminary data.</text>
</comment>
<dbReference type="GeneID" id="81402337"/>
<dbReference type="InterPro" id="IPR001680">
    <property type="entry name" value="WD40_rpt"/>
</dbReference>
<dbReference type="Gene3D" id="2.130.10.10">
    <property type="entry name" value="YVTN repeat-like/Quinoprotein amine dehydrogenase"/>
    <property type="match status" value="1"/>
</dbReference>
<comment type="similarity">
    <text evidence="3">Belongs to the WD repeat MDV1/CAF4 family.</text>
</comment>
<evidence type="ECO:0000313" key="8">
    <source>
        <dbReference type="Proteomes" id="UP001149079"/>
    </source>
</evidence>
<dbReference type="GO" id="GO:1990234">
    <property type="term" value="C:transferase complex"/>
    <property type="evidence" value="ECO:0007669"/>
    <property type="project" value="UniProtKB-ARBA"/>
</dbReference>
<proteinExistence type="inferred from homology"/>
<evidence type="ECO:0000256" key="3">
    <source>
        <dbReference type="ARBA" id="ARBA00038415"/>
    </source>
</evidence>
<dbReference type="EMBL" id="JAPQKL010000002">
    <property type="protein sequence ID" value="KAJ5143636.1"/>
    <property type="molecule type" value="Genomic_DNA"/>
</dbReference>
<dbReference type="PANTHER" id="PTHR22847:SF637">
    <property type="entry name" value="WD REPEAT DOMAIN 5B"/>
    <property type="match status" value="1"/>
</dbReference>
<evidence type="ECO:0000256" key="2">
    <source>
        <dbReference type="ARBA" id="ARBA00022737"/>
    </source>
</evidence>
<reference evidence="7" key="2">
    <citation type="journal article" date="2023" name="IMA Fungus">
        <title>Comparative genomic study of the Penicillium genus elucidates a diverse pangenome and 15 lateral gene transfer events.</title>
        <authorList>
            <person name="Petersen C."/>
            <person name="Sorensen T."/>
            <person name="Nielsen M.R."/>
            <person name="Sondergaard T.E."/>
            <person name="Sorensen J.L."/>
            <person name="Fitzpatrick D.A."/>
            <person name="Frisvad J.C."/>
            <person name="Nielsen K.L."/>
        </authorList>
    </citation>
    <scope>NUCLEOTIDE SEQUENCE</scope>
    <source>
        <strain evidence="7">IBT 22155</strain>
    </source>
</reference>